<evidence type="ECO:0000313" key="2">
    <source>
        <dbReference type="EMBL" id="HIY21995.1"/>
    </source>
</evidence>
<reference evidence="2" key="1">
    <citation type="journal article" date="2021" name="PeerJ">
        <title>Extensive microbial diversity within the chicken gut microbiome revealed by metagenomics and culture.</title>
        <authorList>
            <person name="Gilroy R."/>
            <person name="Ravi A."/>
            <person name="Getino M."/>
            <person name="Pursley I."/>
            <person name="Horton D.L."/>
            <person name="Alikhan N.F."/>
            <person name="Baker D."/>
            <person name="Gharbi K."/>
            <person name="Hall N."/>
            <person name="Watson M."/>
            <person name="Adriaenssens E.M."/>
            <person name="Foster-Nyarko E."/>
            <person name="Jarju S."/>
            <person name="Secka A."/>
            <person name="Antonio M."/>
            <person name="Oren A."/>
            <person name="Chaudhuri R.R."/>
            <person name="La Ragione R."/>
            <person name="Hildebrand F."/>
            <person name="Pallen M.J."/>
        </authorList>
    </citation>
    <scope>NUCLEOTIDE SEQUENCE</scope>
    <source>
        <strain evidence="2">ChiBcec16_6824</strain>
    </source>
</reference>
<dbReference type="AlphaFoldDB" id="A0A9D2C000"/>
<evidence type="ECO:0000313" key="3">
    <source>
        <dbReference type="Proteomes" id="UP000823868"/>
    </source>
</evidence>
<feature type="domain" description="Putative Se/S carrier protein-like" evidence="1">
    <location>
        <begin position="3"/>
        <end position="51"/>
    </location>
</feature>
<comment type="caution">
    <text evidence="2">The sequence shown here is derived from an EMBL/GenBank/DDBJ whole genome shotgun (WGS) entry which is preliminary data.</text>
</comment>
<evidence type="ECO:0000259" key="1">
    <source>
        <dbReference type="Pfam" id="PF11823"/>
    </source>
</evidence>
<reference evidence="2" key="2">
    <citation type="submission" date="2021-04" db="EMBL/GenBank/DDBJ databases">
        <authorList>
            <person name="Gilroy R."/>
        </authorList>
    </citation>
    <scope>NUCLEOTIDE SEQUENCE</scope>
    <source>
        <strain evidence="2">ChiBcec16_6824</strain>
    </source>
</reference>
<dbReference type="InterPro" id="IPR021778">
    <property type="entry name" value="Se/S_carrier-like"/>
</dbReference>
<proteinExistence type="predicted"/>
<sequence length="84" mass="9362">MIYLSFYTTTHSMQGEAEAKKRGLDAALCPTPRRIGGSCSLSLRFDGPDAEAEGRAFFESMTVPCTLYRMEGEEEPERLAHRDA</sequence>
<dbReference type="Pfam" id="PF11823">
    <property type="entry name" value="Se_S_carrier"/>
    <property type="match status" value="1"/>
</dbReference>
<organism evidence="2 3">
    <name type="scientific">Candidatus Flavonifractor merdigallinarum</name>
    <dbReference type="NCBI Taxonomy" id="2838589"/>
    <lineage>
        <taxon>Bacteria</taxon>
        <taxon>Bacillati</taxon>
        <taxon>Bacillota</taxon>
        <taxon>Clostridia</taxon>
        <taxon>Eubacteriales</taxon>
        <taxon>Oscillospiraceae</taxon>
        <taxon>Flavonifractor</taxon>
    </lineage>
</organism>
<gene>
    <name evidence="2" type="ORF">H9841_08870</name>
</gene>
<protein>
    <submittedName>
        <fullName evidence="2">DUF3343 domain-containing protein</fullName>
    </submittedName>
</protein>
<dbReference type="EMBL" id="DXDX01000164">
    <property type="protein sequence ID" value="HIY21995.1"/>
    <property type="molecule type" value="Genomic_DNA"/>
</dbReference>
<name>A0A9D2C000_9FIRM</name>
<accession>A0A9D2C000</accession>
<dbReference type="Proteomes" id="UP000823868">
    <property type="component" value="Unassembled WGS sequence"/>
</dbReference>